<dbReference type="Proteomes" id="UP001201812">
    <property type="component" value="Unassembled WGS sequence"/>
</dbReference>
<reference evidence="7" key="1">
    <citation type="submission" date="2022-01" db="EMBL/GenBank/DDBJ databases">
        <title>Genome Sequence Resource for Two Populations of Ditylenchus destructor, the Migratory Endoparasitic Phytonematode.</title>
        <authorList>
            <person name="Zhang H."/>
            <person name="Lin R."/>
            <person name="Xie B."/>
        </authorList>
    </citation>
    <scope>NUCLEOTIDE SEQUENCE</scope>
    <source>
        <strain evidence="7">BazhouSP</strain>
    </source>
</reference>
<evidence type="ECO:0000256" key="5">
    <source>
        <dbReference type="ARBA" id="ARBA00047475"/>
    </source>
</evidence>
<dbReference type="PANTHER" id="PTHR48043">
    <property type="entry name" value="EG:EG0003.4 PROTEIN-RELATED"/>
    <property type="match status" value="1"/>
</dbReference>
<gene>
    <name evidence="7" type="ORF">DdX_12659</name>
</gene>
<comment type="similarity">
    <text evidence="1">Belongs to the UDP-glycosyltransferase family.</text>
</comment>
<dbReference type="Gene3D" id="3.40.50.2000">
    <property type="entry name" value="Glycogen Phosphorylase B"/>
    <property type="match status" value="2"/>
</dbReference>
<evidence type="ECO:0000256" key="6">
    <source>
        <dbReference type="SAM" id="SignalP"/>
    </source>
</evidence>
<name>A0AAD4N027_9BILA</name>
<comment type="catalytic activity">
    <reaction evidence="5">
        <text>glucuronate acceptor + UDP-alpha-D-glucuronate = acceptor beta-D-glucuronoside + UDP + H(+)</text>
        <dbReference type="Rhea" id="RHEA:21032"/>
        <dbReference type="ChEBI" id="CHEBI:15378"/>
        <dbReference type="ChEBI" id="CHEBI:58052"/>
        <dbReference type="ChEBI" id="CHEBI:58223"/>
        <dbReference type="ChEBI" id="CHEBI:132367"/>
        <dbReference type="ChEBI" id="CHEBI:132368"/>
        <dbReference type="EC" id="2.4.1.17"/>
    </reaction>
</comment>
<comment type="caution">
    <text evidence="7">The sequence shown here is derived from an EMBL/GenBank/DDBJ whole genome shotgun (WGS) entry which is preliminary data.</text>
</comment>
<dbReference type="AlphaFoldDB" id="A0AAD4N027"/>
<dbReference type="PANTHER" id="PTHR48043:SF62">
    <property type="entry name" value="GLUCURONOSYLTRANSFERASE"/>
    <property type="match status" value="1"/>
</dbReference>
<organism evidence="7 8">
    <name type="scientific">Ditylenchus destructor</name>
    <dbReference type="NCBI Taxonomy" id="166010"/>
    <lineage>
        <taxon>Eukaryota</taxon>
        <taxon>Metazoa</taxon>
        <taxon>Ecdysozoa</taxon>
        <taxon>Nematoda</taxon>
        <taxon>Chromadorea</taxon>
        <taxon>Rhabditida</taxon>
        <taxon>Tylenchina</taxon>
        <taxon>Tylenchomorpha</taxon>
        <taxon>Sphaerularioidea</taxon>
        <taxon>Anguinidae</taxon>
        <taxon>Anguininae</taxon>
        <taxon>Ditylenchus</taxon>
    </lineage>
</organism>
<keyword evidence="4 7" id="KW-0808">Transferase</keyword>
<dbReference type="SUPFAM" id="SSF53756">
    <property type="entry name" value="UDP-Glycosyltransferase/glycogen phosphorylase"/>
    <property type="match status" value="1"/>
</dbReference>
<feature type="chain" id="PRO_5042093708" description="glucuronosyltransferase" evidence="6">
    <location>
        <begin position="20"/>
        <end position="503"/>
    </location>
</feature>
<evidence type="ECO:0000313" key="8">
    <source>
        <dbReference type="Proteomes" id="UP001201812"/>
    </source>
</evidence>
<keyword evidence="6" id="KW-0732">Signal</keyword>
<dbReference type="InterPro" id="IPR050271">
    <property type="entry name" value="UDP-glycosyltransferase"/>
</dbReference>
<sequence length="503" mass="57301">MSAALRLSLLLSLFSCAFSAKILFFAYHDTGSHFNSMAPFFKRLASRGHQVALFDTISKSPKFWHENVTSINVHVPHAMDPMALLNLVWNLTTTEWQIPFVFQDGDRTLAEIFELHPEKTVETLNADWDLVVTDDLFCAIGQKTALFRKRHLNLPYVIFSTTQMKNSLTSNGALGRNWISKAPLFSYTPTSSEDYFQSGYFWHRLYAFTLNLGENIGANILTEKFFLPNIARFGVPNFTWSELYKGSSMNFGDSVDRIGWPVSEGSEAKGIGSYCADPKNGLDQEMEAFMNDPKSAGTIYVAFGSYAQWAHAPRRMIDAFVTALNRLDRYRIIFSYNGNPIQVKDHVKLVRWAPQSAILSHPRTKLFLTHGGLKSVKEAICGAVPFIVMPLFAEQAHNSHMALALRLGSVLNKFLVTPEIVHKTIEDILNNPFYEERARKYREIFLDRPMPSIDEAVFYTEKILRTPNGRITFQRKGIDLSWAEFSYYELALFVIALMYVVQK</sequence>
<protein>
    <recommendedName>
        <fullName evidence="2">glucuronosyltransferase</fullName>
        <ecNumber evidence="2">2.4.1.17</ecNumber>
    </recommendedName>
</protein>
<evidence type="ECO:0000256" key="4">
    <source>
        <dbReference type="ARBA" id="ARBA00022679"/>
    </source>
</evidence>
<dbReference type="EMBL" id="JAKKPZ010000043">
    <property type="protein sequence ID" value="KAI1707068.1"/>
    <property type="molecule type" value="Genomic_DNA"/>
</dbReference>
<dbReference type="FunFam" id="3.40.50.2000:FF:000021">
    <property type="entry name" value="UDP-glucuronosyltransferase"/>
    <property type="match status" value="1"/>
</dbReference>
<keyword evidence="3" id="KW-0328">Glycosyltransferase</keyword>
<accession>A0AAD4N027</accession>
<evidence type="ECO:0000256" key="1">
    <source>
        <dbReference type="ARBA" id="ARBA00009995"/>
    </source>
</evidence>
<keyword evidence="8" id="KW-1185">Reference proteome</keyword>
<proteinExistence type="inferred from homology"/>
<feature type="signal peptide" evidence="6">
    <location>
        <begin position="1"/>
        <end position="19"/>
    </location>
</feature>
<dbReference type="InterPro" id="IPR002213">
    <property type="entry name" value="UDP_glucos_trans"/>
</dbReference>
<dbReference type="GO" id="GO:0015020">
    <property type="term" value="F:glucuronosyltransferase activity"/>
    <property type="evidence" value="ECO:0007669"/>
    <property type="project" value="UniProtKB-EC"/>
</dbReference>
<dbReference type="CDD" id="cd03784">
    <property type="entry name" value="GT1_Gtf-like"/>
    <property type="match status" value="1"/>
</dbReference>
<evidence type="ECO:0000256" key="2">
    <source>
        <dbReference type="ARBA" id="ARBA00012544"/>
    </source>
</evidence>
<evidence type="ECO:0000256" key="3">
    <source>
        <dbReference type="ARBA" id="ARBA00022676"/>
    </source>
</evidence>
<dbReference type="EC" id="2.4.1.17" evidence="2"/>
<dbReference type="Pfam" id="PF00201">
    <property type="entry name" value="UDPGT"/>
    <property type="match status" value="1"/>
</dbReference>
<evidence type="ECO:0000313" key="7">
    <source>
        <dbReference type="EMBL" id="KAI1707068.1"/>
    </source>
</evidence>